<keyword evidence="3" id="KW-1185">Reference proteome</keyword>
<feature type="non-terminal residue" evidence="2">
    <location>
        <position position="1"/>
    </location>
</feature>
<name>A0A195BGV4_9HYME</name>
<protein>
    <submittedName>
        <fullName evidence="2">Uncharacterized protein</fullName>
    </submittedName>
</protein>
<organism evidence="2 3">
    <name type="scientific">Atta colombica</name>
    <dbReference type="NCBI Taxonomy" id="520822"/>
    <lineage>
        <taxon>Eukaryota</taxon>
        <taxon>Metazoa</taxon>
        <taxon>Ecdysozoa</taxon>
        <taxon>Arthropoda</taxon>
        <taxon>Hexapoda</taxon>
        <taxon>Insecta</taxon>
        <taxon>Pterygota</taxon>
        <taxon>Neoptera</taxon>
        <taxon>Endopterygota</taxon>
        <taxon>Hymenoptera</taxon>
        <taxon>Apocrita</taxon>
        <taxon>Aculeata</taxon>
        <taxon>Formicoidea</taxon>
        <taxon>Formicidae</taxon>
        <taxon>Myrmicinae</taxon>
        <taxon>Atta</taxon>
    </lineage>
</organism>
<evidence type="ECO:0000313" key="2">
    <source>
        <dbReference type="EMBL" id="KYM83451.1"/>
    </source>
</evidence>
<gene>
    <name evidence="2" type="ORF">ALC53_06183</name>
</gene>
<feature type="compositionally biased region" description="Low complexity" evidence="1">
    <location>
        <begin position="8"/>
        <end position="22"/>
    </location>
</feature>
<sequence length="91" mass="9570">FTSSLLASSKFSTKSGTSSSSSNVVFPTALPATVLANRFSCVKPSGPSWLNIPGSISNLAMSRVVLSNSNLRIDMHIDVDGGHGPHRRAIK</sequence>
<reference evidence="2 3" key="1">
    <citation type="submission" date="2015-09" db="EMBL/GenBank/DDBJ databases">
        <title>Atta colombica WGS genome.</title>
        <authorList>
            <person name="Nygaard S."/>
            <person name="Hu H."/>
            <person name="Boomsma J."/>
            <person name="Zhang G."/>
        </authorList>
    </citation>
    <scope>NUCLEOTIDE SEQUENCE [LARGE SCALE GENOMIC DNA]</scope>
    <source>
        <strain evidence="2">Treedump-2</strain>
        <tissue evidence="2">Whole body</tissue>
    </source>
</reference>
<dbReference type="AlphaFoldDB" id="A0A195BGV4"/>
<evidence type="ECO:0000256" key="1">
    <source>
        <dbReference type="SAM" id="MobiDB-lite"/>
    </source>
</evidence>
<proteinExistence type="predicted"/>
<dbReference type="EMBL" id="KQ976490">
    <property type="protein sequence ID" value="KYM83451.1"/>
    <property type="molecule type" value="Genomic_DNA"/>
</dbReference>
<feature type="region of interest" description="Disordered" evidence="1">
    <location>
        <begin position="1"/>
        <end position="23"/>
    </location>
</feature>
<evidence type="ECO:0000313" key="3">
    <source>
        <dbReference type="Proteomes" id="UP000078540"/>
    </source>
</evidence>
<accession>A0A195BGV4</accession>
<dbReference type="Proteomes" id="UP000078540">
    <property type="component" value="Unassembled WGS sequence"/>
</dbReference>